<dbReference type="Pfam" id="PF00447">
    <property type="entry name" value="HSF_DNA-bind"/>
    <property type="match status" value="1"/>
</dbReference>
<dbReference type="Gene3D" id="1.10.10.10">
    <property type="entry name" value="Winged helix-like DNA-binding domain superfamily/Winged helix DNA-binding domain"/>
    <property type="match status" value="1"/>
</dbReference>
<comment type="subcellular location">
    <subcellularLocation>
        <location evidence="1">Nucleus</location>
    </subcellularLocation>
</comment>
<dbReference type="EMBL" id="KN880439">
    <property type="protein sequence ID" value="KIY72944.1"/>
    <property type="molecule type" value="Genomic_DNA"/>
</dbReference>
<comment type="similarity">
    <text evidence="2 5">Belongs to the HSF family.</text>
</comment>
<feature type="region of interest" description="Disordered" evidence="6">
    <location>
        <begin position="466"/>
        <end position="522"/>
    </location>
</feature>
<evidence type="ECO:0000256" key="3">
    <source>
        <dbReference type="ARBA" id="ARBA00023125"/>
    </source>
</evidence>
<feature type="compositionally biased region" description="Polar residues" evidence="6">
    <location>
        <begin position="430"/>
        <end position="442"/>
    </location>
</feature>
<accession>A0A0D7BRZ5</accession>
<feature type="compositionally biased region" description="Low complexity" evidence="6">
    <location>
        <begin position="333"/>
        <end position="354"/>
    </location>
</feature>
<evidence type="ECO:0000313" key="8">
    <source>
        <dbReference type="EMBL" id="KIY72944.1"/>
    </source>
</evidence>
<dbReference type="PANTHER" id="PTHR10015:SF427">
    <property type="entry name" value="HEAT SHOCK FACTOR PROTEIN"/>
    <property type="match status" value="1"/>
</dbReference>
<evidence type="ECO:0000256" key="5">
    <source>
        <dbReference type="RuleBase" id="RU004020"/>
    </source>
</evidence>
<organism evidence="8 9">
    <name type="scientific">Cylindrobasidium torrendii FP15055 ss-10</name>
    <dbReference type="NCBI Taxonomy" id="1314674"/>
    <lineage>
        <taxon>Eukaryota</taxon>
        <taxon>Fungi</taxon>
        <taxon>Dikarya</taxon>
        <taxon>Basidiomycota</taxon>
        <taxon>Agaricomycotina</taxon>
        <taxon>Agaricomycetes</taxon>
        <taxon>Agaricomycetidae</taxon>
        <taxon>Agaricales</taxon>
        <taxon>Marasmiineae</taxon>
        <taxon>Physalacriaceae</taxon>
        <taxon>Cylindrobasidium</taxon>
    </lineage>
</organism>
<dbReference type="STRING" id="1314674.A0A0D7BRZ5"/>
<feature type="compositionally biased region" description="Polar residues" evidence="6">
    <location>
        <begin position="160"/>
        <end position="169"/>
    </location>
</feature>
<feature type="region of interest" description="Disordered" evidence="6">
    <location>
        <begin position="1"/>
        <end position="31"/>
    </location>
</feature>
<evidence type="ECO:0000256" key="2">
    <source>
        <dbReference type="ARBA" id="ARBA00006403"/>
    </source>
</evidence>
<feature type="compositionally biased region" description="Polar residues" evidence="6">
    <location>
        <begin position="8"/>
        <end position="26"/>
    </location>
</feature>
<dbReference type="PANTHER" id="PTHR10015">
    <property type="entry name" value="HEAT SHOCK TRANSCRIPTION FACTOR"/>
    <property type="match status" value="1"/>
</dbReference>
<evidence type="ECO:0000256" key="4">
    <source>
        <dbReference type="ARBA" id="ARBA00023242"/>
    </source>
</evidence>
<dbReference type="OrthoDB" id="432483at2759"/>
<dbReference type="InterPro" id="IPR036390">
    <property type="entry name" value="WH_DNA-bd_sf"/>
</dbReference>
<name>A0A0D7BRZ5_9AGAR</name>
<keyword evidence="9" id="KW-1185">Reference proteome</keyword>
<evidence type="ECO:0000313" key="9">
    <source>
        <dbReference type="Proteomes" id="UP000054007"/>
    </source>
</evidence>
<dbReference type="InterPro" id="IPR036388">
    <property type="entry name" value="WH-like_DNA-bd_sf"/>
</dbReference>
<dbReference type="Proteomes" id="UP000054007">
    <property type="component" value="Unassembled WGS sequence"/>
</dbReference>
<dbReference type="GO" id="GO:0005634">
    <property type="term" value="C:nucleus"/>
    <property type="evidence" value="ECO:0007669"/>
    <property type="project" value="UniProtKB-SubCell"/>
</dbReference>
<evidence type="ECO:0000256" key="6">
    <source>
        <dbReference type="SAM" id="MobiDB-lite"/>
    </source>
</evidence>
<feature type="compositionally biased region" description="Low complexity" evidence="6">
    <location>
        <begin position="495"/>
        <end position="504"/>
    </location>
</feature>
<dbReference type="GO" id="GO:0043565">
    <property type="term" value="F:sequence-specific DNA binding"/>
    <property type="evidence" value="ECO:0007669"/>
    <property type="project" value="InterPro"/>
</dbReference>
<feature type="compositionally biased region" description="Low complexity" evidence="6">
    <location>
        <begin position="296"/>
        <end position="318"/>
    </location>
</feature>
<protein>
    <recommendedName>
        <fullName evidence="7">HSF-type DNA-binding domain-containing protein</fullName>
    </recommendedName>
</protein>
<feature type="region of interest" description="Disordered" evidence="6">
    <location>
        <begin position="44"/>
        <end position="75"/>
    </location>
</feature>
<proteinExistence type="inferred from homology"/>
<gene>
    <name evidence="8" type="ORF">CYLTODRAFT_417455</name>
</gene>
<keyword evidence="4" id="KW-0539">Nucleus</keyword>
<feature type="compositionally biased region" description="Basic residues" evidence="6">
    <location>
        <begin position="178"/>
        <end position="191"/>
    </location>
</feature>
<dbReference type="GO" id="GO:0003700">
    <property type="term" value="F:DNA-binding transcription factor activity"/>
    <property type="evidence" value="ECO:0007669"/>
    <property type="project" value="InterPro"/>
</dbReference>
<keyword evidence="3" id="KW-0238">DNA-binding</keyword>
<dbReference type="PRINTS" id="PR00056">
    <property type="entry name" value="HSFDOMAIN"/>
</dbReference>
<sequence>MDLYPPSRYSTTTVLGGNASDLSKGSSDPEKTWAVNNISRLSTTMDSSSNRVDVGAPDLQSSKTTDNKADGKGPASQSTFLTKLYALLERPENQHMIRWDKAGEHIIVERPEQLALHVLPSIYRQSRFASFSRQLNIYGFMRKVNLRNVDPAIDDPDASTWSHPTLNRHSSPEVVANFKRRVPPRLPKPRKRDSNDNLHIPPPRSAHSVPSSMPPVGGRARGFSAPGAYGALPQHHTSGWSNGGGGGYGQRPALPPLDVPGHGQYAPQHISPADEIPFAYTANAYQPPSFAEQNSWNFSSSNPSSHNSSLSSLLNPSSAGNGYSRPTPTINTSFNSSSFSSMPMEHSSSSLSPDSHSRPNTGYSMASVSSMGGYDDHMDYHSNSRPTSSHHRPMTPPRPSSSKGPYADTLSIRRTRRHSQALGPYPSPHPQYTDQRPSTSPQPGYHGHSGSLARPRSMIQLPSMENQYSFSPQPDFAYGSAQMDYRPPTGNGRPSTGTSATSSSHANTPPIAADAFVPSPDVRRYESPPFGYTMGNMSEHMQTGYTKELH</sequence>
<dbReference type="SUPFAM" id="SSF46785">
    <property type="entry name" value="Winged helix' DNA-binding domain"/>
    <property type="match status" value="1"/>
</dbReference>
<dbReference type="AlphaFoldDB" id="A0A0D7BRZ5"/>
<reference evidence="8 9" key="1">
    <citation type="journal article" date="2015" name="Fungal Genet. Biol.">
        <title>Evolution of novel wood decay mechanisms in Agaricales revealed by the genome sequences of Fistulina hepatica and Cylindrobasidium torrendii.</title>
        <authorList>
            <person name="Floudas D."/>
            <person name="Held B.W."/>
            <person name="Riley R."/>
            <person name="Nagy L.G."/>
            <person name="Koehler G."/>
            <person name="Ransdell A.S."/>
            <person name="Younus H."/>
            <person name="Chow J."/>
            <person name="Chiniquy J."/>
            <person name="Lipzen A."/>
            <person name="Tritt A."/>
            <person name="Sun H."/>
            <person name="Haridas S."/>
            <person name="LaButti K."/>
            <person name="Ohm R.A."/>
            <person name="Kues U."/>
            <person name="Blanchette R.A."/>
            <person name="Grigoriev I.V."/>
            <person name="Minto R.E."/>
            <person name="Hibbett D.S."/>
        </authorList>
    </citation>
    <scope>NUCLEOTIDE SEQUENCE [LARGE SCALE GENOMIC DNA]</scope>
    <source>
        <strain evidence="8 9">FP15055 ss-10</strain>
    </source>
</reference>
<feature type="region of interest" description="Disordered" evidence="6">
    <location>
        <begin position="420"/>
        <end position="453"/>
    </location>
</feature>
<evidence type="ECO:0000259" key="7">
    <source>
        <dbReference type="SMART" id="SM00415"/>
    </source>
</evidence>
<evidence type="ECO:0000256" key="1">
    <source>
        <dbReference type="ARBA" id="ARBA00004123"/>
    </source>
</evidence>
<feature type="region of interest" description="Disordered" evidence="6">
    <location>
        <begin position="296"/>
        <end position="407"/>
    </location>
</feature>
<feature type="compositionally biased region" description="Polar residues" evidence="6">
    <location>
        <begin position="358"/>
        <end position="370"/>
    </location>
</feature>
<feature type="domain" description="HSF-type DNA-binding" evidence="7">
    <location>
        <begin position="76"/>
        <end position="544"/>
    </location>
</feature>
<dbReference type="SMART" id="SM00415">
    <property type="entry name" value="HSF"/>
    <property type="match status" value="1"/>
</dbReference>
<feature type="compositionally biased region" description="Polar residues" evidence="6">
    <location>
        <begin position="319"/>
        <end position="332"/>
    </location>
</feature>
<dbReference type="InterPro" id="IPR000232">
    <property type="entry name" value="HSF_DNA-bd"/>
</dbReference>
<feature type="region of interest" description="Disordered" evidence="6">
    <location>
        <begin position="160"/>
        <end position="269"/>
    </location>
</feature>